<evidence type="ECO:0000313" key="5">
    <source>
        <dbReference type="Proteomes" id="UP000183843"/>
    </source>
</evidence>
<evidence type="ECO:0000313" key="2">
    <source>
        <dbReference type="EMBL" id="SDZ74900.1"/>
    </source>
</evidence>
<evidence type="ECO:0000313" key="4">
    <source>
        <dbReference type="Proteomes" id="UP000183469"/>
    </source>
</evidence>
<dbReference type="Proteomes" id="UP000772151">
    <property type="component" value="Unassembled WGS sequence"/>
</dbReference>
<organism evidence="3 5">
    <name type="scientific">Selenomonas ruminantium</name>
    <dbReference type="NCBI Taxonomy" id="971"/>
    <lineage>
        <taxon>Bacteria</taxon>
        <taxon>Bacillati</taxon>
        <taxon>Bacillota</taxon>
        <taxon>Negativicutes</taxon>
        <taxon>Selenomonadales</taxon>
        <taxon>Selenomonadaceae</taxon>
        <taxon>Selenomonas</taxon>
    </lineage>
</organism>
<name>A0A1I0WU89_SELRU</name>
<sequence>MPKVTREDIPNWFQRKTGFNVDVEELKKAAELDRIACADEPMKMMRDLWGITPRDCEKILGAPSRTVEMWFHKDASRPPSWVVRLIVEKCADLHERRLEREKKRQK</sequence>
<dbReference type="EMBL" id="SVCA01000001">
    <property type="protein sequence ID" value="MBE6083990.1"/>
    <property type="molecule type" value="Genomic_DNA"/>
</dbReference>
<dbReference type="EMBL" id="FOJX01000003">
    <property type="protein sequence ID" value="SFA92114.1"/>
    <property type="molecule type" value="Genomic_DNA"/>
</dbReference>
<evidence type="ECO:0000313" key="1">
    <source>
        <dbReference type="EMBL" id="MBE6083990.1"/>
    </source>
</evidence>
<dbReference type="RefSeq" id="WP_026760963.1">
    <property type="nucleotide sequence ID" value="NZ_FNQG01000002.1"/>
</dbReference>
<reference evidence="1" key="2">
    <citation type="submission" date="2019-04" db="EMBL/GenBank/DDBJ databases">
        <title>Evolution of Biomass-Degrading Anaerobic Consortia Revealed by Metagenomics.</title>
        <authorList>
            <person name="Peng X."/>
        </authorList>
    </citation>
    <scope>NUCLEOTIDE SEQUENCE</scope>
    <source>
        <strain evidence="1">SIG242</strain>
    </source>
</reference>
<dbReference type="Proteomes" id="UP000183843">
    <property type="component" value="Unassembled WGS sequence"/>
</dbReference>
<dbReference type="OrthoDB" id="1666041at2"/>
<dbReference type="Proteomes" id="UP000183469">
    <property type="component" value="Unassembled WGS sequence"/>
</dbReference>
<dbReference type="AlphaFoldDB" id="A0A1I0WU89"/>
<accession>A0A1I0WU89</accession>
<reference evidence="4 5" key="1">
    <citation type="submission" date="2016-10" db="EMBL/GenBank/DDBJ databases">
        <authorList>
            <person name="de Groot N.N."/>
        </authorList>
    </citation>
    <scope>NUCLEOTIDE SEQUENCE [LARGE SCALE GENOMIC DNA]</scope>
    <source>
        <strain evidence="2 4">DSM 2872</strain>
        <strain evidence="3 5">L14</strain>
    </source>
</reference>
<gene>
    <name evidence="1" type="ORF">E7203_00710</name>
    <name evidence="3" type="ORF">SAMN05216587_103321</name>
    <name evidence="2" type="ORF">SAMN05660648_00314</name>
</gene>
<evidence type="ECO:0000313" key="3">
    <source>
        <dbReference type="EMBL" id="SFA92114.1"/>
    </source>
</evidence>
<dbReference type="EMBL" id="FNQG01000002">
    <property type="protein sequence ID" value="SDZ74900.1"/>
    <property type="molecule type" value="Genomic_DNA"/>
</dbReference>
<proteinExistence type="predicted"/>
<protein>
    <submittedName>
        <fullName evidence="3">Uncharacterized protein</fullName>
    </submittedName>
</protein>